<protein>
    <submittedName>
        <fullName evidence="7">APC family permease</fullName>
    </submittedName>
</protein>
<feature type="transmembrane region" description="Helical" evidence="5">
    <location>
        <begin position="307"/>
        <end position="329"/>
    </location>
</feature>
<feature type="domain" description="Amino acid permease/ SLC12A" evidence="6">
    <location>
        <begin position="33"/>
        <end position="414"/>
    </location>
</feature>
<evidence type="ECO:0000313" key="8">
    <source>
        <dbReference type="Proteomes" id="UP001165405"/>
    </source>
</evidence>
<feature type="transmembrane region" description="Helical" evidence="5">
    <location>
        <begin position="177"/>
        <end position="198"/>
    </location>
</feature>
<sequence length="490" mass="49706">MTTPAPVRARRPVVGTRSPVHGLARRSLPFTDVVAQSLSAVAPSAAATTMPLLVATVAGGSTVLALAVALVLAVAVAACVNQFTRRIAATGSLYTFVVRGLGPRAGVVTGVAMLLGYGFITMFALAGGGWYAHILVVRFFPALAPGAAPALVVVLLMGAAVWWVLLRGIRRSARVTLVIEVVSVVLLAVLVLAMLAHTGPTAAVRAALPEPGTGPADVAVGTAIALTAFVGFESAATLGAEARRPFRAVPRAVTWTALGSGLLYLGASVSQLVGYAGLGLDLAGARSPANELAVAYGVSWAGPVLDVGITASFFACAIASSTALVRVLFTMGREGLAPRAFGIAHAVHGTPARALALTMPVVTLGPVAMVLLGTDLWSAMQAILVVAAGGYITAYALVCAAVPAFLRRIGEATWPPVALAAGTATLLAGSLVVMLVVQSGTPRQAGVWVFVTLLAVGVAAGLVRLGRLPRLWARLGVHDEAVVTDLLGAE</sequence>
<accession>A0AA41QD98</accession>
<evidence type="ECO:0000256" key="2">
    <source>
        <dbReference type="ARBA" id="ARBA00022692"/>
    </source>
</evidence>
<evidence type="ECO:0000259" key="6">
    <source>
        <dbReference type="Pfam" id="PF00324"/>
    </source>
</evidence>
<gene>
    <name evidence="7" type="ORF">L1785_08535</name>
</gene>
<feature type="transmembrane region" description="Helical" evidence="5">
    <location>
        <begin position="252"/>
        <end position="278"/>
    </location>
</feature>
<evidence type="ECO:0000256" key="5">
    <source>
        <dbReference type="SAM" id="Phobius"/>
    </source>
</evidence>
<evidence type="ECO:0000256" key="1">
    <source>
        <dbReference type="ARBA" id="ARBA00004141"/>
    </source>
</evidence>
<feature type="transmembrane region" description="Helical" evidence="5">
    <location>
        <begin position="445"/>
        <end position="465"/>
    </location>
</feature>
<dbReference type="GO" id="GO:0055085">
    <property type="term" value="P:transmembrane transport"/>
    <property type="evidence" value="ECO:0007669"/>
    <property type="project" value="InterPro"/>
</dbReference>
<keyword evidence="4 5" id="KW-0472">Membrane</keyword>
<feature type="transmembrane region" description="Helical" evidence="5">
    <location>
        <begin position="418"/>
        <end position="439"/>
    </location>
</feature>
<dbReference type="GO" id="GO:0016020">
    <property type="term" value="C:membrane"/>
    <property type="evidence" value="ECO:0007669"/>
    <property type="project" value="UniProtKB-SubCell"/>
</dbReference>
<evidence type="ECO:0000256" key="3">
    <source>
        <dbReference type="ARBA" id="ARBA00022989"/>
    </source>
</evidence>
<proteinExistence type="predicted"/>
<keyword evidence="2 5" id="KW-0812">Transmembrane</keyword>
<comment type="subcellular location">
    <subcellularLocation>
        <location evidence="1">Membrane</location>
        <topology evidence="1">Multi-pass membrane protein</topology>
    </subcellularLocation>
</comment>
<feature type="transmembrane region" description="Helical" evidence="5">
    <location>
        <begin position="52"/>
        <end position="80"/>
    </location>
</feature>
<evidence type="ECO:0000256" key="4">
    <source>
        <dbReference type="ARBA" id="ARBA00023136"/>
    </source>
</evidence>
<name>A0AA41QD98_9MICO</name>
<dbReference type="Gene3D" id="1.20.1740.10">
    <property type="entry name" value="Amino acid/polyamine transporter I"/>
    <property type="match status" value="1"/>
</dbReference>
<evidence type="ECO:0000313" key="7">
    <source>
        <dbReference type="EMBL" id="MCF4121027.1"/>
    </source>
</evidence>
<dbReference type="RefSeq" id="WP_236088787.1">
    <property type="nucleotide sequence ID" value="NZ_JAKGSG010000025.1"/>
</dbReference>
<keyword evidence="8" id="KW-1185">Reference proteome</keyword>
<feature type="transmembrane region" description="Helical" evidence="5">
    <location>
        <begin position="146"/>
        <end position="165"/>
    </location>
</feature>
<dbReference type="Proteomes" id="UP001165405">
    <property type="component" value="Unassembled WGS sequence"/>
</dbReference>
<dbReference type="InterPro" id="IPR050367">
    <property type="entry name" value="APC_superfamily"/>
</dbReference>
<dbReference type="PANTHER" id="PTHR42770">
    <property type="entry name" value="AMINO ACID TRANSPORTER-RELATED"/>
    <property type="match status" value="1"/>
</dbReference>
<reference evidence="7" key="1">
    <citation type="submission" date="2022-01" db="EMBL/GenBank/DDBJ databases">
        <title>Antribacter sp. nov., isolated from Guizhou of China.</title>
        <authorList>
            <person name="Chengliang C."/>
            <person name="Ya Z."/>
        </authorList>
    </citation>
    <scope>NUCLEOTIDE SEQUENCE</scope>
    <source>
        <strain evidence="7">KLBMP 9083</strain>
    </source>
</reference>
<feature type="transmembrane region" description="Helical" evidence="5">
    <location>
        <begin position="354"/>
        <end position="373"/>
    </location>
</feature>
<dbReference type="AlphaFoldDB" id="A0AA41QD98"/>
<dbReference type="PANTHER" id="PTHR42770:SF7">
    <property type="entry name" value="MEMBRANE PROTEIN"/>
    <property type="match status" value="1"/>
</dbReference>
<organism evidence="7 8">
    <name type="scientific">Antribacter soli</name>
    <dbReference type="NCBI Taxonomy" id="2910976"/>
    <lineage>
        <taxon>Bacteria</taxon>
        <taxon>Bacillati</taxon>
        <taxon>Actinomycetota</taxon>
        <taxon>Actinomycetes</taxon>
        <taxon>Micrococcales</taxon>
        <taxon>Promicromonosporaceae</taxon>
        <taxon>Antribacter</taxon>
    </lineage>
</organism>
<feature type="transmembrane region" description="Helical" evidence="5">
    <location>
        <begin position="101"/>
        <end position="126"/>
    </location>
</feature>
<dbReference type="InterPro" id="IPR004841">
    <property type="entry name" value="AA-permease/SLC12A_dom"/>
</dbReference>
<dbReference type="Pfam" id="PF00324">
    <property type="entry name" value="AA_permease"/>
    <property type="match status" value="1"/>
</dbReference>
<comment type="caution">
    <text evidence="7">The sequence shown here is derived from an EMBL/GenBank/DDBJ whole genome shotgun (WGS) entry which is preliminary data.</text>
</comment>
<dbReference type="EMBL" id="JAKGSG010000025">
    <property type="protein sequence ID" value="MCF4121027.1"/>
    <property type="molecule type" value="Genomic_DNA"/>
</dbReference>
<dbReference type="PIRSF" id="PIRSF006060">
    <property type="entry name" value="AA_transporter"/>
    <property type="match status" value="1"/>
</dbReference>
<feature type="transmembrane region" description="Helical" evidence="5">
    <location>
        <begin position="379"/>
        <end position="406"/>
    </location>
</feature>
<keyword evidence="3 5" id="KW-1133">Transmembrane helix</keyword>
<feature type="transmembrane region" description="Helical" evidence="5">
    <location>
        <begin position="218"/>
        <end position="240"/>
    </location>
</feature>